<dbReference type="SUPFAM" id="SSF75304">
    <property type="entry name" value="Amidase signature (AS) enzymes"/>
    <property type="match status" value="1"/>
</dbReference>
<feature type="domain" description="Amidase" evidence="2">
    <location>
        <begin position="33"/>
        <end position="449"/>
    </location>
</feature>
<dbReference type="PANTHER" id="PTHR11895:SF7">
    <property type="entry name" value="GLUTAMYL-TRNA(GLN) AMIDOTRANSFERASE SUBUNIT A, MITOCHONDRIAL"/>
    <property type="match status" value="1"/>
</dbReference>
<dbReference type="InterPro" id="IPR023631">
    <property type="entry name" value="Amidase_dom"/>
</dbReference>
<dbReference type="PROSITE" id="PS00571">
    <property type="entry name" value="AMIDASES"/>
    <property type="match status" value="1"/>
</dbReference>
<dbReference type="Gene3D" id="3.90.1300.10">
    <property type="entry name" value="Amidase signature (AS) domain"/>
    <property type="match status" value="1"/>
</dbReference>
<reference evidence="4" key="1">
    <citation type="journal article" date="2019" name="Int. J. Syst. Evol. Microbiol.">
        <title>The Global Catalogue of Microorganisms (GCM) 10K type strain sequencing project: providing services to taxonomists for standard genome sequencing and annotation.</title>
        <authorList>
            <consortium name="The Broad Institute Genomics Platform"/>
            <consortium name="The Broad Institute Genome Sequencing Center for Infectious Disease"/>
            <person name="Wu L."/>
            <person name="Ma J."/>
        </authorList>
    </citation>
    <scope>NUCLEOTIDE SEQUENCE [LARGE SCALE GENOMIC DNA]</scope>
    <source>
        <strain evidence="4">JCM 17666</strain>
    </source>
</reference>
<organism evidence="3 4">
    <name type="scientific">Pigmentiphaga soli</name>
    <dbReference type="NCBI Taxonomy" id="1007095"/>
    <lineage>
        <taxon>Bacteria</taxon>
        <taxon>Pseudomonadati</taxon>
        <taxon>Pseudomonadota</taxon>
        <taxon>Betaproteobacteria</taxon>
        <taxon>Burkholderiales</taxon>
        <taxon>Alcaligenaceae</taxon>
        <taxon>Pigmentiphaga</taxon>
    </lineage>
</organism>
<dbReference type="EMBL" id="BAABFO010000001">
    <property type="protein sequence ID" value="GAA4323390.1"/>
    <property type="molecule type" value="Genomic_DNA"/>
</dbReference>
<evidence type="ECO:0000256" key="1">
    <source>
        <dbReference type="ARBA" id="ARBA00009199"/>
    </source>
</evidence>
<comment type="caution">
    <text evidence="3">The sequence shown here is derived from an EMBL/GenBank/DDBJ whole genome shotgun (WGS) entry which is preliminary data.</text>
</comment>
<name>A0ABP8GFX3_9BURK</name>
<dbReference type="InterPro" id="IPR020556">
    <property type="entry name" value="Amidase_CS"/>
</dbReference>
<dbReference type="RefSeq" id="WP_345245814.1">
    <property type="nucleotide sequence ID" value="NZ_BAABFO010000001.1"/>
</dbReference>
<comment type="similarity">
    <text evidence="1">Belongs to the amidase family.</text>
</comment>
<dbReference type="PANTHER" id="PTHR11895">
    <property type="entry name" value="TRANSAMIDASE"/>
    <property type="match status" value="1"/>
</dbReference>
<gene>
    <name evidence="3" type="ORF">GCM10023144_04200</name>
</gene>
<evidence type="ECO:0000313" key="4">
    <source>
        <dbReference type="Proteomes" id="UP001501671"/>
    </source>
</evidence>
<dbReference type="Pfam" id="PF01425">
    <property type="entry name" value="Amidase"/>
    <property type="match status" value="1"/>
</dbReference>
<evidence type="ECO:0000259" key="2">
    <source>
        <dbReference type="Pfam" id="PF01425"/>
    </source>
</evidence>
<sequence length="480" mass="49451">MKDSERGGAAPWELSAGELCAAYAAGALSPVDAVRSIAERRAAVEPRINAIAVWDEDGALAAAKASEARWRAGRPLSPMDGVPLTVKDNIPVAGLPCRWGSLLYADHVPAVDELPVRRLREAGAVLLGKTNVPEFTLLGYTASRLAGVTRNPWNPELTPGGSSGGAAAAVAAGIGPVALATDGGGSIRRPCSHTGLAGLKPSRGRVPRADGLPEILPGMEVIGPIARTMDDLLRLLAVIGPAAPAPAPLRAPGRIVYWRHVAGGPVDAQVLTSIDAAAERLCAMGHEVAEEDAPAAIDRFNREAWPAISAGGLAAMLAPLAARLGETALRDALTPEMAAMWDAGRALPAAALPAARQCVARLRDAVGALFSRCDALLTPAAAALPWPAAQPHPDRIDGRPAGPRGHAVFTAFANACGLPGLALPAEPAAGGLPVGLQLVGPRGSDDRLCALGRDWESAQPWRHRRPALADLDAKFAPPPI</sequence>
<proteinExistence type="inferred from homology"/>
<dbReference type="Proteomes" id="UP001501671">
    <property type="component" value="Unassembled WGS sequence"/>
</dbReference>
<accession>A0ABP8GFX3</accession>
<protein>
    <submittedName>
        <fullName evidence="3">Amidase</fullName>
    </submittedName>
</protein>
<evidence type="ECO:0000313" key="3">
    <source>
        <dbReference type="EMBL" id="GAA4323390.1"/>
    </source>
</evidence>
<dbReference type="InterPro" id="IPR036928">
    <property type="entry name" value="AS_sf"/>
</dbReference>
<dbReference type="InterPro" id="IPR000120">
    <property type="entry name" value="Amidase"/>
</dbReference>
<keyword evidence="4" id="KW-1185">Reference proteome</keyword>